<proteinExistence type="predicted"/>
<accession>A0ABW2TG01</accession>
<evidence type="ECO:0000313" key="3">
    <source>
        <dbReference type="Proteomes" id="UP001596514"/>
    </source>
</evidence>
<dbReference type="EMBL" id="JBHTEE010000001">
    <property type="protein sequence ID" value="MFC7606699.1"/>
    <property type="molecule type" value="Genomic_DNA"/>
</dbReference>
<keyword evidence="3" id="KW-1185">Reference proteome</keyword>
<dbReference type="Proteomes" id="UP001596514">
    <property type="component" value="Unassembled WGS sequence"/>
</dbReference>
<evidence type="ECO:0000313" key="2">
    <source>
        <dbReference type="EMBL" id="MFC7606699.1"/>
    </source>
</evidence>
<evidence type="ECO:0000256" key="1">
    <source>
        <dbReference type="SAM" id="MobiDB-lite"/>
    </source>
</evidence>
<feature type="region of interest" description="Disordered" evidence="1">
    <location>
        <begin position="1"/>
        <end position="45"/>
    </location>
</feature>
<name>A0ABW2TG01_9ACTN</name>
<dbReference type="RefSeq" id="WP_343974309.1">
    <property type="nucleotide sequence ID" value="NZ_BAAAGK010000120.1"/>
</dbReference>
<organism evidence="2 3">
    <name type="scientific">Streptosporangium amethystogenes subsp. fukuiense</name>
    <dbReference type="NCBI Taxonomy" id="698418"/>
    <lineage>
        <taxon>Bacteria</taxon>
        <taxon>Bacillati</taxon>
        <taxon>Actinomycetota</taxon>
        <taxon>Actinomycetes</taxon>
        <taxon>Streptosporangiales</taxon>
        <taxon>Streptosporangiaceae</taxon>
        <taxon>Streptosporangium</taxon>
    </lineage>
</organism>
<protein>
    <submittedName>
        <fullName evidence="2">Uncharacterized protein</fullName>
    </submittedName>
</protein>
<comment type="caution">
    <text evidence="2">The sequence shown here is derived from an EMBL/GenBank/DDBJ whole genome shotgun (WGS) entry which is preliminary data.</text>
</comment>
<sequence>MDGRPEARAGRRARPKYATSAATSPRPVWAAKTAHTGSPGIAMTAVPSPKATARTLNAARGGSRSAADVLAVSRFAVSALAETTAGLLTLATGMAAHPGERTWLDAHLPA</sequence>
<reference evidence="3" key="1">
    <citation type="journal article" date="2019" name="Int. J. Syst. Evol. Microbiol.">
        <title>The Global Catalogue of Microorganisms (GCM) 10K type strain sequencing project: providing services to taxonomists for standard genome sequencing and annotation.</title>
        <authorList>
            <consortium name="The Broad Institute Genomics Platform"/>
            <consortium name="The Broad Institute Genome Sequencing Center for Infectious Disease"/>
            <person name="Wu L."/>
            <person name="Ma J."/>
        </authorList>
    </citation>
    <scope>NUCLEOTIDE SEQUENCE [LARGE SCALE GENOMIC DNA]</scope>
    <source>
        <strain evidence="3">JCM 10083</strain>
    </source>
</reference>
<gene>
    <name evidence="2" type="ORF">ACFQVD_42045</name>
</gene>